<dbReference type="RefSeq" id="WP_168042733.1">
    <property type="nucleotide sequence ID" value="NZ_JAAEDK010000050.1"/>
</dbReference>
<proteinExistence type="predicted"/>
<protein>
    <submittedName>
        <fullName evidence="2">Uncharacterized protein</fullName>
    </submittedName>
</protein>
<gene>
    <name evidence="3" type="ORF">GWK15_17890</name>
    <name evidence="2" type="ORF">GXW75_18950</name>
</gene>
<dbReference type="Proteomes" id="UP000746741">
    <property type="component" value="Unassembled WGS sequence"/>
</dbReference>
<evidence type="ECO:0000313" key="2">
    <source>
        <dbReference type="EMBL" id="MBR0661341.1"/>
    </source>
</evidence>
<evidence type="ECO:0000256" key="1">
    <source>
        <dbReference type="SAM" id="MobiDB-lite"/>
    </source>
</evidence>
<reference evidence="2" key="3">
    <citation type="journal article" date="2021" name="Syst. Appl. Microbiol.">
        <title>Roseomonas hellenica sp. nov., isolated from roots of wild-growing Alkanna tinctoria.</title>
        <authorList>
            <person name="Rat A."/>
            <person name="Naranjo H.D."/>
            <person name="Lebbe L."/>
            <person name="Cnockaert M."/>
            <person name="Krigas N."/>
            <person name="Grigoriadou K."/>
            <person name="Maloupa E."/>
            <person name="Willems A."/>
        </authorList>
    </citation>
    <scope>NUCLEOTIDE SEQUENCE</scope>
    <source>
        <strain evidence="2">LMG 31161</strain>
    </source>
</reference>
<sequence>MPRGQRSDATPADPANRPLTERQRRLVEIALQAASDGRLLSRRQLGEASGFGSGDVARVQASRTLGLPHVRAAIVAGVREQAQTDAADSYATLRFIARKARSTRDRLGAAREVLSIAGVTGSEGGYTGPPVALQIVFRSPDAAALLQAAPVVHAVTQRPAVPHMAEE</sequence>
<feature type="region of interest" description="Disordered" evidence="1">
    <location>
        <begin position="1"/>
        <end position="21"/>
    </location>
</feature>
<dbReference type="AlphaFoldDB" id="A0A9X9WLY1"/>
<dbReference type="EMBL" id="JAAVUP010000005">
    <property type="protein sequence ID" value="NKE18831.1"/>
    <property type="molecule type" value="Genomic_DNA"/>
</dbReference>
<dbReference type="EMBL" id="JAAEDK010000050">
    <property type="protein sequence ID" value="MBR0661341.1"/>
    <property type="molecule type" value="Genomic_DNA"/>
</dbReference>
<evidence type="ECO:0000313" key="3">
    <source>
        <dbReference type="EMBL" id="NKE18831.1"/>
    </source>
</evidence>
<accession>A0A9X9WLY1</accession>
<organism evidence="2 5">
    <name type="scientific">Neoroseomonas oryzicola</name>
    <dbReference type="NCBI Taxonomy" id="535904"/>
    <lineage>
        <taxon>Bacteria</taxon>
        <taxon>Pseudomonadati</taxon>
        <taxon>Pseudomonadota</taxon>
        <taxon>Alphaproteobacteria</taxon>
        <taxon>Acetobacterales</taxon>
        <taxon>Acetobacteraceae</taxon>
        <taxon>Neoroseomonas</taxon>
    </lineage>
</organism>
<evidence type="ECO:0000313" key="4">
    <source>
        <dbReference type="Proteomes" id="UP000746741"/>
    </source>
</evidence>
<keyword evidence="4" id="KW-1185">Reference proteome</keyword>
<dbReference type="Proteomes" id="UP001138708">
    <property type="component" value="Unassembled WGS sequence"/>
</dbReference>
<reference evidence="3 4" key="2">
    <citation type="submission" date="2020-02" db="EMBL/GenBank/DDBJ databases">
        <authorList>
            <person name="Sun Q."/>
            <person name="Inoue M."/>
        </authorList>
    </citation>
    <scope>NUCLEOTIDE SEQUENCE [LARGE SCALE GENOMIC DNA]</scope>
    <source>
        <strain evidence="3 4">KCTC 22478</strain>
    </source>
</reference>
<reference evidence="2" key="1">
    <citation type="submission" date="2020-01" db="EMBL/GenBank/DDBJ databases">
        <authorList>
            <person name="Rat A."/>
        </authorList>
    </citation>
    <scope>NUCLEOTIDE SEQUENCE</scope>
    <source>
        <strain evidence="2">LMG 31161</strain>
    </source>
</reference>
<name>A0A9X9WLY1_9PROT</name>
<evidence type="ECO:0000313" key="5">
    <source>
        <dbReference type="Proteomes" id="UP001138708"/>
    </source>
</evidence>
<comment type="caution">
    <text evidence="2">The sequence shown here is derived from an EMBL/GenBank/DDBJ whole genome shotgun (WGS) entry which is preliminary data.</text>
</comment>